<dbReference type="SMART" id="SM00530">
    <property type="entry name" value="HTH_XRE"/>
    <property type="match status" value="1"/>
</dbReference>
<reference evidence="3" key="1">
    <citation type="journal article" date="2019" name="Int. J. Syst. Evol. Microbiol.">
        <title>The Global Catalogue of Microorganisms (GCM) 10K type strain sequencing project: providing services to taxonomists for standard genome sequencing and annotation.</title>
        <authorList>
            <consortium name="The Broad Institute Genomics Platform"/>
            <consortium name="The Broad Institute Genome Sequencing Center for Infectious Disease"/>
            <person name="Wu L."/>
            <person name="Ma J."/>
        </authorList>
    </citation>
    <scope>NUCLEOTIDE SEQUENCE [LARGE SCALE GENOMIC DNA]</scope>
    <source>
        <strain evidence="3">JCM 30346</strain>
    </source>
</reference>
<dbReference type="CDD" id="cd00093">
    <property type="entry name" value="HTH_XRE"/>
    <property type="match status" value="1"/>
</dbReference>
<dbReference type="SUPFAM" id="SSF47413">
    <property type="entry name" value="lambda repressor-like DNA-binding domains"/>
    <property type="match status" value="1"/>
</dbReference>
<gene>
    <name evidence="2" type="ORF">ACFP1K_28105</name>
</gene>
<sequence>MPNPIDINPEESPLARFAYEVRTQRLAIGWTQLQLARKLTVSVSAIGMLETLRRRPDRRFADACDRLFKLDGVFHELWKQTRWEMAPEHFRDFMELEAQASALRIWDPLLIPGLFQIEPYARRIFEDEPGITAELVDQRVAHRIQRQALLGRERAPLVWSLIDEGVLHRPMGDKGLMHEQMVRLREAVKNPRVTIQIVPYSAWSAVGLQASFTIAELRGSPHSVYVESAPRGITIGDRETITALVGRFDALRSAAFPQALSLGIVEEVMTQWT</sequence>
<dbReference type="RefSeq" id="WP_380758779.1">
    <property type="nucleotide sequence ID" value="NZ_JBHSRF010000054.1"/>
</dbReference>
<evidence type="ECO:0000313" key="2">
    <source>
        <dbReference type="EMBL" id="MFC6085056.1"/>
    </source>
</evidence>
<feature type="domain" description="HTH cro/C1-type" evidence="1">
    <location>
        <begin position="21"/>
        <end position="57"/>
    </location>
</feature>
<dbReference type="InterPro" id="IPR010982">
    <property type="entry name" value="Lambda_DNA-bd_dom_sf"/>
</dbReference>
<name>A0ABW1NPP4_9ACTN</name>
<evidence type="ECO:0000259" key="1">
    <source>
        <dbReference type="PROSITE" id="PS50943"/>
    </source>
</evidence>
<comment type="caution">
    <text evidence="2">The sequence shown here is derived from an EMBL/GenBank/DDBJ whole genome shotgun (WGS) entry which is preliminary data.</text>
</comment>
<accession>A0ABW1NPP4</accession>
<dbReference type="Pfam" id="PF01381">
    <property type="entry name" value="HTH_3"/>
    <property type="match status" value="1"/>
</dbReference>
<dbReference type="Pfam" id="PF19054">
    <property type="entry name" value="DUF5753"/>
    <property type="match status" value="1"/>
</dbReference>
<proteinExistence type="predicted"/>
<dbReference type="InterPro" id="IPR043917">
    <property type="entry name" value="DUF5753"/>
</dbReference>
<dbReference type="InterPro" id="IPR001387">
    <property type="entry name" value="Cro/C1-type_HTH"/>
</dbReference>
<dbReference type="Gene3D" id="1.10.260.40">
    <property type="entry name" value="lambda repressor-like DNA-binding domains"/>
    <property type="match status" value="1"/>
</dbReference>
<dbReference type="Proteomes" id="UP001596137">
    <property type="component" value="Unassembled WGS sequence"/>
</dbReference>
<dbReference type="EMBL" id="JBHSRF010000054">
    <property type="protein sequence ID" value="MFC6085056.1"/>
    <property type="molecule type" value="Genomic_DNA"/>
</dbReference>
<keyword evidence="3" id="KW-1185">Reference proteome</keyword>
<protein>
    <submittedName>
        <fullName evidence="2">Scr1 family TA system antitoxin-like transcriptional regulator</fullName>
    </submittedName>
</protein>
<evidence type="ECO:0000313" key="3">
    <source>
        <dbReference type="Proteomes" id="UP001596137"/>
    </source>
</evidence>
<organism evidence="2 3">
    <name type="scientific">Sphaerisporangium aureirubrum</name>
    <dbReference type="NCBI Taxonomy" id="1544736"/>
    <lineage>
        <taxon>Bacteria</taxon>
        <taxon>Bacillati</taxon>
        <taxon>Actinomycetota</taxon>
        <taxon>Actinomycetes</taxon>
        <taxon>Streptosporangiales</taxon>
        <taxon>Streptosporangiaceae</taxon>
        <taxon>Sphaerisporangium</taxon>
    </lineage>
</organism>
<dbReference type="PROSITE" id="PS50943">
    <property type="entry name" value="HTH_CROC1"/>
    <property type="match status" value="1"/>
</dbReference>